<proteinExistence type="predicted"/>
<dbReference type="Proteomes" id="UP000499080">
    <property type="component" value="Unassembled WGS sequence"/>
</dbReference>
<protein>
    <submittedName>
        <fullName evidence="1">Uncharacterized protein</fullName>
    </submittedName>
</protein>
<evidence type="ECO:0000313" key="1">
    <source>
        <dbReference type="EMBL" id="GBM29958.1"/>
    </source>
</evidence>
<accession>A0A4Y2EP63</accession>
<gene>
    <name evidence="1" type="ORF">AVEN_167436_1</name>
</gene>
<dbReference type="AlphaFoldDB" id="A0A4Y2EP63"/>
<reference evidence="1 2" key="1">
    <citation type="journal article" date="2019" name="Sci. Rep.">
        <title>Orb-weaving spider Araneus ventricosus genome elucidates the spidroin gene catalogue.</title>
        <authorList>
            <person name="Kono N."/>
            <person name="Nakamura H."/>
            <person name="Ohtoshi R."/>
            <person name="Moran D.A.P."/>
            <person name="Shinohara A."/>
            <person name="Yoshida Y."/>
            <person name="Fujiwara M."/>
            <person name="Mori M."/>
            <person name="Tomita M."/>
            <person name="Arakawa K."/>
        </authorList>
    </citation>
    <scope>NUCLEOTIDE SEQUENCE [LARGE SCALE GENOMIC DNA]</scope>
</reference>
<name>A0A4Y2EP63_ARAVE</name>
<keyword evidence="2" id="KW-1185">Reference proteome</keyword>
<evidence type="ECO:0000313" key="2">
    <source>
        <dbReference type="Proteomes" id="UP000499080"/>
    </source>
</evidence>
<sequence>METTTDKVIDMTDLKDSLQALKEVKTLLPEFPILLEAARLCRQAKSRQEKVLTRYQASTTQFVTFVRRRDLSSGMDQSHNQVQLHIIWPIVLIIRLEDGGPFLAVRFVKPLIPVCGVIFAKEYDSSAGGIRSMWMRCRRISTGGTIMVGSSYLPPVIVRISNGRVGSWPVMATRIPASVLELIPRLSFNSPWMP</sequence>
<organism evidence="1 2">
    <name type="scientific">Araneus ventricosus</name>
    <name type="common">Orbweaver spider</name>
    <name type="synonym">Epeira ventricosa</name>
    <dbReference type="NCBI Taxonomy" id="182803"/>
    <lineage>
        <taxon>Eukaryota</taxon>
        <taxon>Metazoa</taxon>
        <taxon>Ecdysozoa</taxon>
        <taxon>Arthropoda</taxon>
        <taxon>Chelicerata</taxon>
        <taxon>Arachnida</taxon>
        <taxon>Araneae</taxon>
        <taxon>Araneomorphae</taxon>
        <taxon>Entelegynae</taxon>
        <taxon>Araneoidea</taxon>
        <taxon>Araneidae</taxon>
        <taxon>Araneus</taxon>
    </lineage>
</organism>
<comment type="caution">
    <text evidence="1">The sequence shown here is derived from an EMBL/GenBank/DDBJ whole genome shotgun (WGS) entry which is preliminary data.</text>
</comment>
<dbReference type="EMBL" id="BGPR01000649">
    <property type="protein sequence ID" value="GBM29958.1"/>
    <property type="molecule type" value="Genomic_DNA"/>
</dbReference>